<dbReference type="Gene3D" id="3.30.40.10">
    <property type="entry name" value="Zinc/RING finger domain, C3HC4 (zinc finger)"/>
    <property type="match status" value="2"/>
</dbReference>
<dbReference type="InterPro" id="IPR050701">
    <property type="entry name" value="Histone_Mod_Regulator"/>
</dbReference>
<evidence type="ECO:0000256" key="5">
    <source>
        <dbReference type="SAM" id="MobiDB-lite"/>
    </source>
</evidence>
<dbReference type="InterPro" id="IPR034732">
    <property type="entry name" value="EPHD"/>
</dbReference>
<feature type="region of interest" description="Disordered" evidence="5">
    <location>
        <begin position="254"/>
        <end position="298"/>
    </location>
</feature>
<dbReference type="Pfam" id="PF13832">
    <property type="entry name" value="zf-HC5HC2H_2"/>
    <property type="match status" value="1"/>
</dbReference>
<dbReference type="InterPro" id="IPR011011">
    <property type="entry name" value="Znf_FYVE_PHD"/>
</dbReference>
<accession>A0ABN7RSX8</accession>
<name>A0ABN7RSX8_OIKDI</name>
<feature type="region of interest" description="Disordered" evidence="5">
    <location>
        <begin position="1"/>
        <end position="23"/>
    </location>
</feature>
<keyword evidence="9" id="KW-1185">Reference proteome</keyword>
<dbReference type="PROSITE" id="PS51805">
    <property type="entry name" value="EPHD"/>
    <property type="match status" value="1"/>
</dbReference>
<dbReference type="InterPro" id="IPR013083">
    <property type="entry name" value="Znf_RING/FYVE/PHD"/>
</dbReference>
<evidence type="ECO:0000313" key="9">
    <source>
        <dbReference type="Proteomes" id="UP001158576"/>
    </source>
</evidence>
<dbReference type="Proteomes" id="UP001158576">
    <property type="component" value="Chromosome PAR"/>
</dbReference>
<dbReference type="InterPro" id="IPR001965">
    <property type="entry name" value="Znf_PHD"/>
</dbReference>
<evidence type="ECO:0000259" key="7">
    <source>
        <dbReference type="PROSITE" id="PS51805"/>
    </source>
</evidence>
<dbReference type="EMBL" id="OU015568">
    <property type="protein sequence ID" value="CAG5085460.1"/>
    <property type="molecule type" value="Genomic_DNA"/>
</dbReference>
<feature type="compositionally biased region" description="Basic residues" evidence="5">
    <location>
        <begin position="266"/>
        <end position="275"/>
    </location>
</feature>
<keyword evidence="3" id="KW-0862">Zinc</keyword>
<dbReference type="SMART" id="SM00249">
    <property type="entry name" value="PHD"/>
    <property type="match status" value="2"/>
</dbReference>
<dbReference type="Pfam" id="PF13831">
    <property type="entry name" value="PHD_2"/>
    <property type="match status" value="1"/>
</dbReference>
<keyword evidence="2 4" id="KW-0863">Zinc-finger</keyword>
<keyword evidence="1" id="KW-0479">Metal-binding</keyword>
<evidence type="ECO:0000259" key="6">
    <source>
        <dbReference type="PROSITE" id="PS50016"/>
    </source>
</evidence>
<dbReference type="InterPro" id="IPR019787">
    <property type="entry name" value="Znf_PHD-finger"/>
</dbReference>
<reference evidence="8 9" key="1">
    <citation type="submission" date="2021-04" db="EMBL/GenBank/DDBJ databases">
        <authorList>
            <person name="Bliznina A."/>
        </authorList>
    </citation>
    <scope>NUCLEOTIDE SEQUENCE [LARGE SCALE GENOMIC DNA]</scope>
</reference>
<sequence>MSDTSDTESTSSESSVKQEPREELSMEEGCSICEIADANDVDPLVYCDQCNVAVHKLCYGIQTIPSGDWYCNTCKYWRKRRSKDPLTSMKPLKCVLCFDVRGAMKEVYPKRGSDDTWAHILCALFFEEVQFRDPETSSGISHIESIPHSKKVTAEKKCEFCTREGYLRFCDCGCGKAFHPSCASRKGLCLMLDNSQIESKQTTEFFVFCSQEKCKDKKAAHSRHILETLERKRKEDVRLKDAAKRKQLEKIKNLPKVNSTFPGTGRPKKSSIPKRKSSDDGSLVSENGKKVKLESKPKVDDKTEANALKLLKESFDEFTNIAEKDDSLTPMKMFCNFLDRLDEEEHKCHPKLRSTLQSLWGMHCEALRLEHELEEVRKTQKFMETQIEFQKQIGFSDIPTFPYKNQIINPYLLHKRVQSHE</sequence>
<feature type="domain" description="PHD-type" evidence="6">
    <location>
        <begin position="27"/>
        <end position="77"/>
    </location>
</feature>
<evidence type="ECO:0000256" key="2">
    <source>
        <dbReference type="ARBA" id="ARBA00022771"/>
    </source>
</evidence>
<feature type="domain" description="PHD-type" evidence="7">
    <location>
        <begin position="91"/>
        <end position="213"/>
    </location>
</feature>
<gene>
    <name evidence="8" type="ORF">OKIOD_LOCUS2459</name>
</gene>
<evidence type="ECO:0000313" key="8">
    <source>
        <dbReference type="EMBL" id="CAG5085460.1"/>
    </source>
</evidence>
<dbReference type="PANTHER" id="PTHR13793">
    <property type="entry name" value="PHD FINGER PROTEINS"/>
    <property type="match status" value="1"/>
</dbReference>
<organism evidence="8 9">
    <name type="scientific">Oikopleura dioica</name>
    <name type="common">Tunicate</name>
    <dbReference type="NCBI Taxonomy" id="34765"/>
    <lineage>
        <taxon>Eukaryota</taxon>
        <taxon>Metazoa</taxon>
        <taxon>Chordata</taxon>
        <taxon>Tunicata</taxon>
        <taxon>Appendicularia</taxon>
        <taxon>Copelata</taxon>
        <taxon>Oikopleuridae</taxon>
        <taxon>Oikopleura</taxon>
    </lineage>
</organism>
<evidence type="ECO:0000256" key="3">
    <source>
        <dbReference type="ARBA" id="ARBA00022833"/>
    </source>
</evidence>
<dbReference type="PANTHER" id="PTHR13793:SF107">
    <property type="entry name" value="BROMODOMAIN-CONTAINING PROTEIN HOMOLOG"/>
    <property type="match status" value="1"/>
</dbReference>
<feature type="compositionally biased region" description="Low complexity" evidence="5">
    <location>
        <begin position="1"/>
        <end position="15"/>
    </location>
</feature>
<feature type="compositionally biased region" description="Basic and acidic residues" evidence="5">
    <location>
        <begin position="287"/>
        <end position="298"/>
    </location>
</feature>
<evidence type="ECO:0000256" key="1">
    <source>
        <dbReference type="ARBA" id="ARBA00022723"/>
    </source>
</evidence>
<dbReference type="PROSITE" id="PS50016">
    <property type="entry name" value="ZF_PHD_2"/>
    <property type="match status" value="1"/>
</dbReference>
<dbReference type="CDD" id="cd15571">
    <property type="entry name" value="ePHD"/>
    <property type="match status" value="1"/>
</dbReference>
<evidence type="ECO:0000256" key="4">
    <source>
        <dbReference type="PROSITE-ProRule" id="PRU00146"/>
    </source>
</evidence>
<dbReference type="CDD" id="cd15492">
    <property type="entry name" value="PHD_BRPF_JADE_like"/>
    <property type="match status" value="1"/>
</dbReference>
<proteinExistence type="predicted"/>
<protein>
    <submittedName>
        <fullName evidence="8">Oidioi.mRNA.OKI2018_I69.PAR.g10901.t1.cds</fullName>
    </submittedName>
</protein>
<dbReference type="SUPFAM" id="SSF57903">
    <property type="entry name" value="FYVE/PHD zinc finger"/>
    <property type="match status" value="1"/>
</dbReference>